<accession>A0A846HDZ4</accession>
<proteinExistence type="predicted"/>
<comment type="caution">
    <text evidence="2">The sequence shown here is derived from an EMBL/GenBank/DDBJ whole genome shotgun (WGS) entry which is preliminary data.</text>
</comment>
<feature type="transmembrane region" description="Helical" evidence="1">
    <location>
        <begin position="183"/>
        <end position="205"/>
    </location>
</feature>
<evidence type="ECO:0000313" key="2">
    <source>
        <dbReference type="EMBL" id="NEU75555.1"/>
    </source>
</evidence>
<evidence type="ECO:0000313" key="3">
    <source>
        <dbReference type="Proteomes" id="UP000031549"/>
    </source>
</evidence>
<dbReference type="AlphaFoldDB" id="A0A846HDZ4"/>
<dbReference type="PIRSF" id="PIRSF007580">
    <property type="entry name" value="UCP07580"/>
    <property type="match status" value="1"/>
</dbReference>
<dbReference type="PANTHER" id="PTHR39456">
    <property type="entry name" value="METAL-DEPENDENT HYDROLASE"/>
    <property type="match status" value="1"/>
</dbReference>
<dbReference type="RefSeq" id="WP_039741208.1">
    <property type="nucleotide sequence ID" value="NZ_JTCM02000073.1"/>
</dbReference>
<dbReference type="PANTHER" id="PTHR39456:SF1">
    <property type="entry name" value="METAL-DEPENDENT HYDROLASE"/>
    <property type="match status" value="1"/>
</dbReference>
<gene>
    <name evidence="2" type="ORF">PI95_024100</name>
</gene>
<dbReference type="InterPro" id="IPR009078">
    <property type="entry name" value="Ferritin-like_SF"/>
</dbReference>
<sequence>MSKIEVRRLNFDFSANTEKYWFNQSVFKTHLFNSFTIFIPEIEKYLILNVKKRINFLDNPQLKQKAQAFICQEGQHSYQHTKFWNNLRASGYKFDTFIRWEQTILFDILERQMSLNFNLAIAAGIEHLTTLMAEFALETDLFAEAEPELKQLFEWHALEELEHKTVLYDVLQNATNNYLLRQVGMFVAHILILLFLNLGLAILLYQDRKLFDRKVWQEFIEFWLTKDKFLYKALFNARDYLRKDFHPSQNDNLYLIDRVKV</sequence>
<protein>
    <submittedName>
        <fullName evidence="2">Metal-dependent hydrolase</fullName>
    </submittedName>
</protein>
<name>A0A846HDZ4_9CYAN</name>
<keyword evidence="1" id="KW-1133">Transmembrane helix</keyword>
<dbReference type="InterPro" id="IPR016516">
    <property type="entry name" value="UCP07580"/>
</dbReference>
<evidence type="ECO:0000256" key="1">
    <source>
        <dbReference type="SAM" id="Phobius"/>
    </source>
</evidence>
<dbReference type="SUPFAM" id="SSF47240">
    <property type="entry name" value="Ferritin-like"/>
    <property type="match status" value="1"/>
</dbReference>
<reference evidence="2 3" key="1">
    <citation type="journal article" date="2015" name="Genome Announc.">
        <title>Draft Genome Sequence of Cyanobacterium Hassallia byssoidea Strain VB512170, Isolated from Monuments in India.</title>
        <authorList>
            <person name="Singh D."/>
            <person name="Chandrababunaidu M.M."/>
            <person name="Panda A."/>
            <person name="Sen D."/>
            <person name="Bhattacharyya S."/>
            <person name="Adhikary S.P."/>
            <person name="Tripathy S."/>
        </authorList>
    </citation>
    <scope>NUCLEOTIDE SEQUENCE [LARGE SCALE GENOMIC DNA]</scope>
    <source>
        <strain evidence="2 3">VB512170</strain>
    </source>
</reference>
<keyword evidence="2" id="KW-0378">Hydrolase</keyword>
<keyword evidence="3" id="KW-1185">Reference proteome</keyword>
<keyword evidence="1" id="KW-0472">Membrane</keyword>
<keyword evidence="1" id="KW-0812">Transmembrane</keyword>
<dbReference type="Pfam" id="PF10118">
    <property type="entry name" value="Metal_hydrol"/>
    <property type="match status" value="1"/>
</dbReference>
<organism evidence="2 3">
    <name type="scientific">Hassallia byssoidea VB512170</name>
    <dbReference type="NCBI Taxonomy" id="1304833"/>
    <lineage>
        <taxon>Bacteria</taxon>
        <taxon>Bacillati</taxon>
        <taxon>Cyanobacteriota</taxon>
        <taxon>Cyanophyceae</taxon>
        <taxon>Nostocales</taxon>
        <taxon>Tolypothrichaceae</taxon>
        <taxon>Hassallia</taxon>
    </lineage>
</organism>
<dbReference type="GO" id="GO:0016787">
    <property type="term" value="F:hydrolase activity"/>
    <property type="evidence" value="ECO:0007669"/>
    <property type="project" value="UniProtKB-KW"/>
</dbReference>
<dbReference type="Proteomes" id="UP000031549">
    <property type="component" value="Unassembled WGS sequence"/>
</dbReference>
<dbReference type="EMBL" id="JTCM02000073">
    <property type="protein sequence ID" value="NEU75555.1"/>
    <property type="molecule type" value="Genomic_DNA"/>
</dbReference>